<dbReference type="PANTHER" id="PTHR19143">
    <property type="entry name" value="FIBRINOGEN/TENASCIN/ANGIOPOEITIN"/>
    <property type="match status" value="1"/>
</dbReference>
<dbReference type="InterPro" id="IPR036056">
    <property type="entry name" value="Fibrinogen-like_C"/>
</dbReference>
<dbReference type="InParanoid" id="T1EJU9"/>
<dbReference type="InterPro" id="IPR014716">
    <property type="entry name" value="Fibrinogen_a/b/g_C_1"/>
</dbReference>
<sequence length="93" mass="10917">WIIIQQRMDTSVSFNKNFPTYEAGFGDQVNFWIGLTTIYEITKNQNYKIRFEMQNSINNWYSAEYSFFYLDPPSSQYILRLGSYVGDAGDAIN</sequence>
<reference evidence="2 4" key="2">
    <citation type="journal article" date="2013" name="Nature">
        <title>Insights into bilaterian evolution from three spiralian genomes.</title>
        <authorList>
            <person name="Simakov O."/>
            <person name="Marletaz F."/>
            <person name="Cho S.J."/>
            <person name="Edsinger-Gonzales E."/>
            <person name="Havlak P."/>
            <person name="Hellsten U."/>
            <person name="Kuo D.H."/>
            <person name="Larsson T."/>
            <person name="Lv J."/>
            <person name="Arendt D."/>
            <person name="Savage R."/>
            <person name="Osoegawa K."/>
            <person name="de Jong P."/>
            <person name="Grimwood J."/>
            <person name="Chapman J.A."/>
            <person name="Shapiro H."/>
            <person name="Aerts A."/>
            <person name="Otillar R.P."/>
            <person name="Terry A.Y."/>
            <person name="Boore J.L."/>
            <person name="Grigoriev I.V."/>
            <person name="Lindberg D.R."/>
            <person name="Seaver E.C."/>
            <person name="Weisblat D.A."/>
            <person name="Putnam N.H."/>
            <person name="Rokhsar D.S."/>
        </authorList>
    </citation>
    <scope>NUCLEOTIDE SEQUENCE</scope>
</reference>
<organism evidence="3 4">
    <name type="scientific">Helobdella robusta</name>
    <name type="common">Californian leech</name>
    <dbReference type="NCBI Taxonomy" id="6412"/>
    <lineage>
        <taxon>Eukaryota</taxon>
        <taxon>Metazoa</taxon>
        <taxon>Spiralia</taxon>
        <taxon>Lophotrochozoa</taxon>
        <taxon>Annelida</taxon>
        <taxon>Clitellata</taxon>
        <taxon>Hirudinea</taxon>
        <taxon>Rhynchobdellida</taxon>
        <taxon>Glossiphoniidae</taxon>
        <taxon>Helobdella</taxon>
    </lineage>
</organism>
<dbReference type="EMBL" id="KB096743">
    <property type="protein sequence ID" value="ESO01507.1"/>
    <property type="molecule type" value="Genomic_DNA"/>
</dbReference>
<dbReference type="InterPro" id="IPR050373">
    <property type="entry name" value="Fibrinogen_C-term_domain"/>
</dbReference>
<protein>
    <recommendedName>
        <fullName evidence="1">Fibrinogen C-terminal domain-containing protein</fullName>
    </recommendedName>
</protein>
<dbReference type="Proteomes" id="UP000015101">
    <property type="component" value="Unassembled WGS sequence"/>
</dbReference>
<feature type="domain" description="Fibrinogen C-terminal" evidence="1">
    <location>
        <begin position="1"/>
        <end position="93"/>
    </location>
</feature>
<proteinExistence type="predicted"/>
<dbReference type="EMBL" id="AMQM01004923">
    <property type="status" value="NOT_ANNOTATED_CDS"/>
    <property type="molecule type" value="Genomic_DNA"/>
</dbReference>
<evidence type="ECO:0000313" key="2">
    <source>
        <dbReference type="EMBL" id="ESO01507.1"/>
    </source>
</evidence>
<dbReference type="eggNOG" id="KOG2579">
    <property type="taxonomic scope" value="Eukaryota"/>
</dbReference>
<dbReference type="CTD" id="20196849"/>
<dbReference type="OMA" id="QNSINNW"/>
<dbReference type="HOGENOM" id="CLU_038628_9_3_1"/>
<dbReference type="KEGG" id="hro:HELRODRAFT_146843"/>
<dbReference type="GeneID" id="20196849"/>
<dbReference type="OrthoDB" id="6121324at2759"/>
<dbReference type="GO" id="GO:0005615">
    <property type="term" value="C:extracellular space"/>
    <property type="evidence" value="ECO:0000318"/>
    <property type="project" value="GO_Central"/>
</dbReference>
<dbReference type="RefSeq" id="XP_009020161.1">
    <property type="nucleotide sequence ID" value="XM_009021913.1"/>
</dbReference>
<dbReference type="STRING" id="6412.T1EJU9"/>
<evidence type="ECO:0000313" key="3">
    <source>
        <dbReference type="EnsemblMetazoa" id="HelroP146843"/>
    </source>
</evidence>
<dbReference type="SMART" id="SM00186">
    <property type="entry name" value="FBG"/>
    <property type="match status" value="1"/>
</dbReference>
<dbReference type="PANTHER" id="PTHR19143:SF462">
    <property type="entry name" value="APPLE DOMAIN-CONTAINING PROTEIN"/>
    <property type="match status" value="1"/>
</dbReference>
<dbReference type="AlphaFoldDB" id="T1EJU9"/>
<dbReference type="InterPro" id="IPR002181">
    <property type="entry name" value="Fibrinogen_a/b/g_C_dom"/>
</dbReference>
<dbReference type="SUPFAM" id="SSF56496">
    <property type="entry name" value="Fibrinogen C-terminal domain-like"/>
    <property type="match status" value="1"/>
</dbReference>
<dbReference type="Gene3D" id="3.90.215.10">
    <property type="entry name" value="Gamma Fibrinogen, chain A, domain 1"/>
    <property type="match status" value="1"/>
</dbReference>
<dbReference type="Pfam" id="PF00147">
    <property type="entry name" value="Fibrinogen_C"/>
    <property type="match status" value="1"/>
</dbReference>
<evidence type="ECO:0000259" key="1">
    <source>
        <dbReference type="PROSITE" id="PS51406"/>
    </source>
</evidence>
<name>T1EJU9_HELRO</name>
<dbReference type="EnsemblMetazoa" id="HelroT146843">
    <property type="protein sequence ID" value="HelroP146843"/>
    <property type="gene ID" value="HelroG146843"/>
</dbReference>
<gene>
    <name evidence="3" type="primary">20196849</name>
    <name evidence="2" type="ORF">HELRODRAFT_146843</name>
</gene>
<dbReference type="PROSITE" id="PS51406">
    <property type="entry name" value="FIBRINOGEN_C_2"/>
    <property type="match status" value="1"/>
</dbReference>
<reference evidence="4" key="1">
    <citation type="submission" date="2012-12" db="EMBL/GenBank/DDBJ databases">
        <authorList>
            <person name="Hellsten U."/>
            <person name="Grimwood J."/>
            <person name="Chapman J.A."/>
            <person name="Shapiro H."/>
            <person name="Aerts A."/>
            <person name="Otillar R.P."/>
            <person name="Terry A.Y."/>
            <person name="Boore J.L."/>
            <person name="Simakov O."/>
            <person name="Marletaz F."/>
            <person name="Cho S.-J."/>
            <person name="Edsinger-Gonzales E."/>
            <person name="Havlak P."/>
            <person name="Kuo D.-H."/>
            <person name="Larsson T."/>
            <person name="Lv J."/>
            <person name="Arendt D."/>
            <person name="Savage R."/>
            <person name="Osoegawa K."/>
            <person name="de Jong P."/>
            <person name="Lindberg D.R."/>
            <person name="Seaver E.C."/>
            <person name="Weisblat D.A."/>
            <person name="Putnam N.H."/>
            <person name="Grigoriev I.V."/>
            <person name="Rokhsar D.S."/>
        </authorList>
    </citation>
    <scope>NUCLEOTIDE SEQUENCE</scope>
</reference>
<accession>T1EJU9</accession>
<keyword evidence="4" id="KW-1185">Reference proteome</keyword>
<evidence type="ECO:0000313" key="4">
    <source>
        <dbReference type="Proteomes" id="UP000015101"/>
    </source>
</evidence>
<reference evidence="3" key="3">
    <citation type="submission" date="2015-06" db="UniProtKB">
        <authorList>
            <consortium name="EnsemblMetazoa"/>
        </authorList>
    </citation>
    <scope>IDENTIFICATION</scope>
</reference>